<organism evidence="4 5">
    <name type="scientific">Achlya hypogyna</name>
    <name type="common">Oomycete</name>
    <name type="synonym">Protoachlya hypogyna</name>
    <dbReference type="NCBI Taxonomy" id="1202772"/>
    <lineage>
        <taxon>Eukaryota</taxon>
        <taxon>Sar</taxon>
        <taxon>Stramenopiles</taxon>
        <taxon>Oomycota</taxon>
        <taxon>Saprolegniomycetes</taxon>
        <taxon>Saprolegniales</taxon>
        <taxon>Achlyaceae</taxon>
        <taxon>Achlya</taxon>
    </lineage>
</organism>
<dbReference type="Pfam" id="PF00583">
    <property type="entry name" value="Acetyltransf_1"/>
    <property type="match status" value="1"/>
</dbReference>
<dbReference type="Gene3D" id="3.40.630.30">
    <property type="match status" value="1"/>
</dbReference>
<feature type="domain" description="N-acetyltransferase" evidence="3">
    <location>
        <begin position="5"/>
        <end position="158"/>
    </location>
</feature>
<dbReference type="InterPro" id="IPR000182">
    <property type="entry name" value="GNAT_dom"/>
</dbReference>
<dbReference type="PROSITE" id="PS51186">
    <property type="entry name" value="GNAT"/>
    <property type="match status" value="1"/>
</dbReference>
<evidence type="ECO:0000259" key="3">
    <source>
        <dbReference type="PROSITE" id="PS51186"/>
    </source>
</evidence>
<protein>
    <submittedName>
        <fullName evidence="4">Acetyltransferase</fullName>
    </submittedName>
</protein>
<name>A0A1V9YQB6_ACHHY</name>
<reference evidence="4 5" key="1">
    <citation type="journal article" date="2014" name="Genome Biol. Evol.">
        <title>The secreted proteins of Achlya hypogyna and Thraustotheca clavata identify the ancestral oomycete secretome and reveal gene acquisitions by horizontal gene transfer.</title>
        <authorList>
            <person name="Misner I."/>
            <person name="Blouin N."/>
            <person name="Leonard G."/>
            <person name="Richards T.A."/>
            <person name="Lane C.E."/>
        </authorList>
    </citation>
    <scope>NUCLEOTIDE SEQUENCE [LARGE SCALE GENOMIC DNA]</scope>
    <source>
        <strain evidence="4 5">ATCC 48635</strain>
    </source>
</reference>
<dbReference type="AlphaFoldDB" id="A0A1V9YQB6"/>
<dbReference type="PANTHER" id="PTHR43877">
    <property type="entry name" value="AMINOALKYLPHOSPHONATE N-ACETYLTRANSFERASE-RELATED-RELATED"/>
    <property type="match status" value="1"/>
</dbReference>
<evidence type="ECO:0000313" key="4">
    <source>
        <dbReference type="EMBL" id="OQR87952.1"/>
    </source>
</evidence>
<evidence type="ECO:0000256" key="1">
    <source>
        <dbReference type="ARBA" id="ARBA00022679"/>
    </source>
</evidence>
<sequence>MTVVGSVRRAMLADVPRLAPLFDAYRVFYKQPSDLPRAAAFLSDRLTAADTVLFIATSTTGAIVGFVHLFPSFSSVSTQRLWVLNDLFVDVNARREGFGRLLMNAAKDHAVSTGAKGLMLETARDNFAGQTLYESLGYKRSDDLHFFLATPEVSQNPA</sequence>
<comment type="caution">
    <text evidence="4">The sequence shown here is derived from an EMBL/GenBank/DDBJ whole genome shotgun (WGS) entry which is preliminary data.</text>
</comment>
<dbReference type="SUPFAM" id="SSF55729">
    <property type="entry name" value="Acyl-CoA N-acyltransferases (Nat)"/>
    <property type="match status" value="1"/>
</dbReference>
<dbReference type="PANTHER" id="PTHR43877:SF2">
    <property type="entry name" value="AMINOALKYLPHOSPHONATE N-ACETYLTRANSFERASE-RELATED"/>
    <property type="match status" value="1"/>
</dbReference>
<evidence type="ECO:0000313" key="5">
    <source>
        <dbReference type="Proteomes" id="UP000243579"/>
    </source>
</evidence>
<dbReference type="InterPro" id="IPR016181">
    <property type="entry name" value="Acyl_CoA_acyltransferase"/>
</dbReference>
<dbReference type="CDD" id="cd04301">
    <property type="entry name" value="NAT_SF"/>
    <property type="match status" value="1"/>
</dbReference>
<dbReference type="OrthoDB" id="9975416at2759"/>
<keyword evidence="1 4" id="KW-0808">Transferase</keyword>
<dbReference type="GO" id="GO:0016747">
    <property type="term" value="F:acyltransferase activity, transferring groups other than amino-acyl groups"/>
    <property type="evidence" value="ECO:0007669"/>
    <property type="project" value="InterPro"/>
</dbReference>
<proteinExistence type="predicted"/>
<dbReference type="EMBL" id="JNBR01001416">
    <property type="protein sequence ID" value="OQR87952.1"/>
    <property type="molecule type" value="Genomic_DNA"/>
</dbReference>
<dbReference type="InterPro" id="IPR050832">
    <property type="entry name" value="Bact_Acetyltransf"/>
</dbReference>
<gene>
    <name evidence="4" type="ORF">ACHHYP_07799</name>
</gene>
<keyword evidence="5" id="KW-1185">Reference proteome</keyword>
<dbReference type="Proteomes" id="UP000243579">
    <property type="component" value="Unassembled WGS sequence"/>
</dbReference>
<keyword evidence="2" id="KW-0012">Acyltransferase</keyword>
<dbReference type="STRING" id="1202772.A0A1V9YQB6"/>
<accession>A0A1V9YQB6</accession>
<evidence type="ECO:0000256" key="2">
    <source>
        <dbReference type="ARBA" id="ARBA00023315"/>
    </source>
</evidence>